<name>A0A3A3A390_9EURO</name>
<dbReference type="AlphaFoldDB" id="A0A3A3A390"/>
<dbReference type="Proteomes" id="UP000266188">
    <property type="component" value="Unassembled WGS sequence"/>
</dbReference>
<organism evidence="2 3">
    <name type="scientific">Aspergillus sclerotialis</name>
    <dbReference type="NCBI Taxonomy" id="2070753"/>
    <lineage>
        <taxon>Eukaryota</taxon>
        <taxon>Fungi</taxon>
        <taxon>Dikarya</taxon>
        <taxon>Ascomycota</taxon>
        <taxon>Pezizomycotina</taxon>
        <taxon>Eurotiomycetes</taxon>
        <taxon>Eurotiomycetidae</taxon>
        <taxon>Eurotiales</taxon>
        <taxon>Aspergillaceae</taxon>
        <taxon>Aspergillus</taxon>
        <taxon>Aspergillus subgen. Polypaecilum</taxon>
    </lineage>
</organism>
<keyword evidence="3" id="KW-1185">Reference proteome</keyword>
<dbReference type="EMBL" id="MVGC01000079">
    <property type="protein sequence ID" value="RJE24495.1"/>
    <property type="molecule type" value="Genomic_DNA"/>
</dbReference>
<evidence type="ECO:0000313" key="2">
    <source>
        <dbReference type="EMBL" id="RJE24495.1"/>
    </source>
</evidence>
<comment type="caution">
    <text evidence="2">The sequence shown here is derived from an EMBL/GenBank/DDBJ whole genome shotgun (WGS) entry which is preliminary data.</text>
</comment>
<sequence length="272" mass="30202">MVRLPSAGAALFGLSLIQFASSEIQWTPPDFDWDSLRCNDTVPSGLWMYKHAVPETTDLSLLSADHATSVDAAGVQLIGITTALGFGWRLANIAAFGTTLYDAVNSCQQTANKEAGVGPCLRGVFGSVVSFGGAASASKRLGKDIGKTLMPHRFFEDGTVNWEMNIIPYNKREVDITQNTHDGFVRRQLRSLSTKEPEFLGYTQDDHRLAKKDFGLHPRVPMFRFDHFKHGQMEITTRDTLNGTFITAAHAGHPTHLLGRRQIQDLKQRMKR</sequence>
<evidence type="ECO:0000256" key="1">
    <source>
        <dbReference type="SAM" id="SignalP"/>
    </source>
</evidence>
<dbReference type="OrthoDB" id="2820380at2759"/>
<feature type="signal peptide" evidence="1">
    <location>
        <begin position="1"/>
        <end position="22"/>
    </location>
</feature>
<proteinExistence type="predicted"/>
<evidence type="ECO:0000313" key="3">
    <source>
        <dbReference type="Proteomes" id="UP000266188"/>
    </source>
</evidence>
<protein>
    <submittedName>
        <fullName evidence="2">Uncharacterized protein</fullName>
    </submittedName>
</protein>
<reference evidence="3" key="1">
    <citation type="submission" date="2017-02" db="EMBL/GenBank/DDBJ databases">
        <authorList>
            <person name="Tafer H."/>
            <person name="Lopandic K."/>
        </authorList>
    </citation>
    <scope>NUCLEOTIDE SEQUENCE [LARGE SCALE GENOMIC DNA]</scope>
    <source>
        <strain evidence="3">CBS 366.77</strain>
    </source>
</reference>
<feature type="chain" id="PRO_5017480100" evidence="1">
    <location>
        <begin position="23"/>
        <end position="272"/>
    </location>
</feature>
<keyword evidence="1" id="KW-0732">Signal</keyword>
<accession>A0A3A3A390</accession>
<gene>
    <name evidence="2" type="ORF">PHISCL_03187</name>
</gene>